<evidence type="ECO:0000313" key="3">
    <source>
        <dbReference type="Proteomes" id="UP001629113"/>
    </source>
</evidence>
<dbReference type="EMBL" id="JBFCZG010000001">
    <property type="protein sequence ID" value="KAL3427587.1"/>
    <property type="molecule type" value="Genomic_DNA"/>
</dbReference>
<organism evidence="2 3">
    <name type="scientific">Phlyctema vagabunda</name>
    <dbReference type="NCBI Taxonomy" id="108571"/>
    <lineage>
        <taxon>Eukaryota</taxon>
        <taxon>Fungi</taxon>
        <taxon>Dikarya</taxon>
        <taxon>Ascomycota</taxon>
        <taxon>Pezizomycotina</taxon>
        <taxon>Leotiomycetes</taxon>
        <taxon>Helotiales</taxon>
        <taxon>Dermateaceae</taxon>
        <taxon>Phlyctema</taxon>
    </lineage>
</organism>
<feature type="region of interest" description="Disordered" evidence="1">
    <location>
        <begin position="540"/>
        <end position="569"/>
    </location>
</feature>
<evidence type="ECO:0000256" key="1">
    <source>
        <dbReference type="SAM" id="MobiDB-lite"/>
    </source>
</evidence>
<accession>A0ABR4PW53</accession>
<gene>
    <name evidence="2" type="ORF">PVAG01_01096</name>
</gene>
<proteinExistence type="predicted"/>
<keyword evidence="3" id="KW-1185">Reference proteome</keyword>
<reference evidence="2 3" key="1">
    <citation type="submission" date="2024-06" db="EMBL/GenBank/DDBJ databases">
        <title>Complete genome of Phlyctema vagabunda strain 19-DSS-EL-015.</title>
        <authorList>
            <person name="Fiorenzani C."/>
        </authorList>
    </citation>
    <scope>NUCLEOTIDE SEQUENCE [LARGE SCALE GENOMIC DNA]</scope>
    <source>
        <strain evidence="2 3">19-DSS-EL-015</strain>
    </source>
</reference>
<protein>
    <submittedName>
        <fullName evidence="2">Gastric mucin-like protein</fullName>
    </submittedName>
</protein>
<sequence>MQTTKFDSNERRGKLIALEGDSDIISTQLRLLPPSPKILIIPTIFESLPEPAENAFFDARAFVRDVHVACRERTAIARSFLSQSTSKHPRIVFMNGGSVHAHAACITKICENITNGEMLEAEAIFNNIIKDGAVSLMWEEDTEGISIASTSVSPPRVPEEVLIGDARNGTEEMVSLNTQTVNQEPTQKAMQEAEWLDEETASLQPRNDISVLRYYQDVSSKPKDVATFPEHQERTVVAAEDTSTDRADDTILESMITVSARRSIYGPRPAAPTNRILIIPHQDPAEDDNLEDPRSHGDEFMDPGVSVPNTPSNVVFGEACIVDVHGAMANKRLRTVASFDQFIPRSSRIGKSSDHRVLSRSVSCNSLNLNSITLGDRRSSLSYYETMPRTTFMRAAETTIRRSPTWDGGSALSDKSTKLPSELCADRGSRSGGTTPVAAGMKVEPYEPVFSIAEDFVIHFSDDSENQIVDSVLQYFRDGSLPLLYCPSPYLCTPSLSSDRKTTESPSTEEIDTSDYFRHDGSKCQKPISPAESTFISAAQLSGSHKQSDGTAEGELPTTSLTPPPSAHGSFQRYQEFVADSKSAIDVQNSLRSILSLHVPTSDGFSQHHYNIIPEANRLWKPVFESEDLGSQSNEGTNVDHILALGREEGVDRDFFLEVSGQVERLGTRRDAASRSGCLDLRYIIANALDSFTAHHVSSLDPTSDPALLAALIVPHIESYLATNYTRFLIIHYSNPQLPVILALQALLGSTLFKIAGIFHRLPSDTLQPGFGFPPSLEASPIHSKFSTGTQPIRPNSTAKRERILTEYKYRPNGSCVGADYVLSTAPTASEFTRFISSIREVLIEKDGFYKPNLEQESTFKLNKVSKKMATIAQQNSRNLPRTPPQSPARAPELSAPYQEPSRLQERSTTTRGSIRRLSRTLSSKKVQFKPAKVTGSEPPKKDDAYERQLEKEWDNFNIDEEDSEDDDYDRMVLGRAGVTPDKLQYLSSKSTKAKALMMENGKRKKPSDSKKALRWLGLA</sequence>
<dbReference type="Proteomes" id="UP001629113">
    <property type="component" value="Unassembled WGS sequence"/>
</dbReference>
<feature type="region of interest" description="Disordered" evidence="1">
    <location>
        <begin position="496"/>
        <end position="524"/>
    </location>
</feature>
<evidence type="ECO:0000313" key="2">
    <source>
        <dbReference type="EMBL" id="KAL3427587.1"/>
    </source>
</evidence>
<feature type="region of interest" description="Disordered" evidence="1">
    <location>
        <begin position="998"/>
        <end position="1020"/>
    </location>
</feature>
<feature type="region of interest" description="Disordered" evidence="1">
    <location>
        <begin position="870"/>
        <end position="944"/>
    </location>
</feature>
<comment type="caution">
    <text evidence="2">The sequence shown here is derived from an EMBL/GenBank/DDBJ whole genome shotgun (WGS) entry which is preliminary data.</text>
</comment>
<name>A0ABR4PW53_9HELO</name>